<evidence type="ECO:0000313" key="2">
    <source>
        <dbReference type="Proteomes" id="UP000215214"/>
    </source>
</evidence>
<proteinExistence type="predicted"/>
<protein>
    <recommendedName>
        <fullName evidence="3">Glycoside hydrolase</fullName>
    </recommendedName>
</protein>
<keyword evidence="2" id="KW-1185">Reference proteome</keyword>
<dbReference type="Pfam" id="PF22612">
    <property type="entry name" value="GH113"/>
    <property type="match status" value="1"/>
</dbReference>
<name>A0A238UER8_9FLAO</name>
<evidence type="ECO:0008006" key="3">
    <source>
        <dbReference type="Google" id="ProtNLM"/>
    </source>
</evidence>
<organism evidence="1 2">
    <name type="scientific">Tenacibaculum jejuense</name>
    <dbReference type="NCBI Taxonomy" id="584609"/>
    <lineage>
        <taxon>Bacteria</taxon>
        <taxon>Pseudomonadati</taxon>
        <taxon>Bacteroidota</taxon>
        <taxon>Flavobacteriia</taxon>
        <taxon>Flavobacteriales</taxon>
        <taxon>Flavobacteriaceae</taxon>
        <taxon>Tenacibaculum</taxon>
    </lineage>
</organism>
<sequence>MKIKQIFLVSFLLLCTSCNSQKEKINGLSFVASSEAINDKHTTPVVKASANYVSLMPFGFIKDLASPEVRYNSSRQWFGETKKGVKQYAEEFKKLGIKFMIKPQIWVWRGEFTGYIEMKTEEEWKILENSYSAFILDYAKAAEEVKADIFCIGTELEKFVMNRPNYWNSLIQKIKKIYSGKLTYAANWDEFKRVPFWNQLDFIGVDAYFPLSEAKTPSVEELELGWKPHKATIKELYQKFDKPILFTEFGYRSVNYTGKEPWSSNRISGEVNLKAQENATQAIYNQFWNEDWFAGGFLWKWFHDHEKVGGENNNRFTPQNKPAEKLIQKLYAQ</sequence>
<dbReference type="CDD" id="cd19608">
    <property type="entry name" value="GH113_mannanase-like"/>
    <property type="match status" value="1"/>
</dbReference>
<reference evidence="1 2" key="1">
    <citation type="submission" date="2017-07" db="EMBL/GenBank/DDBJ databases">
        <authorList>
            <person name="Sun Z.S."/>
            <person name="Albrecht U."/>
            <person name="Echele G."/>
            <person name="Lee C.C."/>
        </authorList>
    </citation>
    <scope>NUCLEOTIDE SEQUENCE [LARGE SCALE GENOMIC DNA]</scope>
    <source>
        <strain evidence="2">type strain: KCTC 22618</strain>
    </source>
</reference>
<dbReference type="EMBL" id="LT899436">
    <property type="protein sequence ID" value="SNR17545.1"/>
    <property type="molecule type" value="Genomic_DNA"/>
</dbReference>
<accession>A0A238UER8</accession>
<dbReference type="Gene3D" id="3.20.20.80">
    <property type="entry name" value="Glycosidases"/>
    <property type="match status" value="1"/>
</dbReference>
<dbReference type="InterPro" id="IPR017853">
    <property type="entry name" value="GH"/>
</dbReference>
<dbReference type="SUPFAM" id="SSF51445">
    <property type="entry name" value="(Trans)glycosidases"/>
    <property type="match status" value="1"/>
</dbReference>
<dbReference type="KEGG" id="tje:TJEJU_3914"/>
<dbReference type="AlphaFoldDB" id="A0A238UER8"/>
<dbReference type="InterPro" id="IPR055151">
    <property type="entry name" value="GH113"/>
</dbReference>
<dbReference type="RefSeq" id="WP_095074739.1">
    <property type="nucleotide sequence ID" value="NZ_LT899436.1"/>
</dbReference>
<evidence type="ECO:0000313" key="1">
    <source>
        <dbReference type="EMBL" id="SNR17545.1"/>
    </source>
</evidence>
<gene>
    <name evidence="1" type="ORF">TJEJU_3914</name>
</gene>
<dbReference type="Proteomes" id="UP000215214">
    <property type="component" value="Chromosome TJEJU"/>
</dbReference>
<dbReference type="OrthoDB" id="9773531at2"/>